<keyword evidence="4" id="KW-1185">Reference proteome</keyword>
<proteinExistence type="predicted"/>
<accession>A0ABS6S510</accession>
<dbReference type="InterPro" id="IPR001296">
    <property type="entry name" value="Glyco_trans_1"/>
</dbReference>
<feature type="domain" description="Glycosyltransferase subfamily 4-like N-terminal" evidence="2">
    <location>
        <begin position="13"/>
        <end position="122"/>
    </location>
</feature>
<organism evidence="3 4">
    <name type="scientific">Candidatus Magnetobacterium casense</name>
    <dbReference type="NCBI Taxonomy" id="1455061"/>
    <lineage>
        <taxon>Bacteria</taxon>
        <taxon>Pseudomonadati</taxon>
        <taxon>Nitrospirota</taxon>
        <taxon>Thermodesulfovibrionia</taxon>
        <taxon>Thermodesulfovibrionales</taxon>
        <taxon>Candidatus Magnetobacteriaceae</taxon>
        <taxon>Candidatus Magnetobacterium</taxon>
    </lineage>
</organism>
<sequence length="311" mass="34924">MRYIRLGSDRSYLLSRITYTLEARKLVRQMKPDLVVEDFSPYSPVLASRYFDGPSIAVVNVLPGWNAVRHIGPLGVVSLFAEMDLHSTYRHFIAGSQSVYRELTEKARLDSDVVLIPNGIDPYFLEPHDTPEENFILFVGRLDIYQKGIDTLLKSFQLLSEEHPEIRLVIAGDGPDEGKVKRLIRDLGLEGKVDMVGHVGLERRELYRRCLFAVCPSRFEGFGLVALEAQACGKEVVGSRIPGLDEAIRHNKTGLLVPPNEPLVLAGAMDCLISCPHIRKECGEQGRAWASRFSWDESARKQVEFFQGVIG</sequence>
<evidence type="ECO:0000259" key="2">
    <source>
        <dbReference type="Pfam" id="PF13439"/>
    </source>
</evidence>
<gene>
    <name evidence="3" type="ORF">HWQ67_18200</name>
</gene>
<dbReference type="Gene3D" id="3.40.50.2000">
    <property type="entry name" value="Glycogen Phosphorylase B"/>
    <property type="match status" value="2"/>
</dbReference>
<dbReference type="Proteomes" id="UP001196980">
    <property type="component" value="Unassembled WGS sequence"/>
</dbReference>
<feature type="domain" description="Glycosyl transferase family 1" evidence="1">
    <location>
        <begin position="132"/>
        <end position="289"/>
    </location>
</feature>
<dbReference type="InterPro" id="IPR028098">
    <property type="entry name" value="Glyco_trans_4-like_N"/>
</dbReference>
<dbReference type="Pfam" id="PF13439">
    <property type="entry name" value="Glyco_transf_4"/>
    <property type="match status" value="1"/>
</dbReference>
<comment type="caution">
    <text evidence="3">The sequence shown here is derived from an EMBL/GenBank/DDBJ whole genome shotgun (WGS) entry which is preliminary data.</text>
</comment>
<dbReference type="Pfam" id="PF00534">
    <property type="entry name" value="Glycos_transf_1"/>
    <property type="match status" value="1"/>
</dbReference>
<dbReference type="SUPFAM" id="SSF53756">
    <property type="entry name" value="UDP-Glycosyltransferase/glycogen phosphorylase"/>
    <property type="match status" value="1"/>
</dbReference>
<evidence type="ECO:0000313" key="4">
    <source>
        <dbReference type="Proteomes" id="UP001196980"/>
    </source>
</evidence>
<dbReference type="PANTHER" id="PTHR12526">
    <property type="entry name" value="GLYCOSYLTRANSFERASE"/>
    <property type="match status" value="1"/>
</dbReference>
<evidence type="ECO:0000313" key="3">
    <source>
        <dbReference type="EMBL" id="MBV6343509.1"/>
    </source>
</evidence>
<evidence type="ECO:0000259" key="1">
    <source>
        <dbReference type="Pfam" id="PF00534"/>
    </source>
</evidence>
<name>A0ABS6S510_9BACT</name>
<dbReference type="EMBL" id="JABXWD010000630">
    <property type="protein sequence ID" value="MBV6343509.1"/>
    <property type="molecule type" value="Genomic_DNA"/>
</dbReference>
<reference evidence="3 4" key="1">
    <citation type="journal article" date="2020" name="J Geophys Res Biogeosci">
        <title>Magnetotaxis as an Adaptation to Enable Bacterial Shuttling of Microbial Sulfur and Sulfur Cycling Across Aquatic Oxic#Anoxic Interfaces.</title>
        <authorList>
            <person name="Li J."/>
            <person name="Liu P."/>
            <person name="Wang J."/>
            <person name="Roberts A.P."/>
            <person name="Pan Y."/>
        </authorList>
    </citation>
    <scope>NUCLEOTIDE SEQUENCE [LARGE SCALE GENOMIC DNA]</scope>
    <source>
        <strain evidence="3 4">MYR-1_YQ</strain>
    </source>
</reference>
<dbReference type="CDD" id="cd03801">
    <property type="entry name" value="GT4_PimA-like"/>
    <property type="match status" value="1"/>
</dbReference>
<protein>
    <submittedName>
        <fullName evidence="3">Glycosyltransferase family 4 protein</fullName>
    </submittedName>
</protein>